<evidence type="ECO:0000256" key="1">
    <source>
        <dbReference type="ARBA" id="ARBA00009129"/>
    </source>
</evidence>
<comment type="similarity">
    <text evidence="1">Belongs to the UPF0337 (CsbD) family.</text>
</comment>
<feature type="domain" description="CsbD-like" evidence="3">
    <location>
        <begin position="3"/>
        <end position="49"/>
    </location>
</feature>
<dbReference type="Gene3D" id="1.10.1470.10">
    <property type="entry name" value="YjbJ"/>
    <property type="match status" value="1"/>
</dbReference>
<dbReference type="RefSeq" id="WP_126829867.1">
    <property type="nucleotide sequence ID" value="NZ_CBCRYB010000006.1"/>
</dbReference>
<evidence type="ECO:0000256" key="2">
    <source>
        <dbReference type="SAM" id="MobiDB-lite"/>
    </source>
</evidence>
<keyword evidence="5" id="KW-1185">Reference proteome</keyword>
<gene>
    <name evidence="4" type="ORF">CBF31_00445</name>
</gene>
<protein>
    <submittedName>
        <fullName evidence="4">CsbD family protein</fullName>
    </submittedName>
</protein>
<sequence length="66" mass="7270">MVNKDELLGKAKEGVGKVTDDGSKELEGKLQEGLGKLKEKGEELVDDISHKVNDTIDHVKHSDKKE</sequence>
<dbReference type="EMBL" id="NGJY01000001">
    <property type="protein sequence ID" value="RSU04523.1"/>
    <property type="molecule type" value="Genomic_DNA"/>
</dbReference>
<dbReference type="InterPro" id="IPR008462">
    <property type="entry name" value="CsbD"/>
</dbReference>
<organism evidence="4 5">
    <name type="scientific">Vagococcus fessus</name>
    <dbReference type="NCBI Taxonomy" id="120370"/>
    <lineage>
        <taxon>Bacteria</taxon>
        <taxon>Bacillati</taxon>
        <taxon>Bacillota</taxon>
        <taxon>Bacilli</taxon>
        <taxon>Lactobacillales</taxon>
        <taxon>Enterococcaceae</taxon>
        <taxon>Vagococcus</taxon>
    </lineage>
</organism>
<comment type="caution">
    <text evidence="4">The sequence shown here is derived from an EMBL/GenBank/DDBJ whole genome shotgun (WGS) entry which is preliminary data.</text>
</comment>
<accession>A0A430ABD6</accession>
<dbReference type="InterPro" id="IPR036629">
    <property type="entry name" value="YjbJ_sf"/>
</dbReference>
<feature type="region of interest" description="Disordered" evidence="2">
    <location>
        <begin position="1"/>
        <end position="27"/>
    </location>
</feature>
<dbReference type="SUPFAM" id="SSF69047">
    <property type="entry name" value="Hypothetical protein YjbJ"/>
    <property type="match status" value="1"/>
</dbReference>
<proteinExistence type="inferred from homology"/>
<evidence type="ECO:0000313" key="5">
    <source>
        <dbReference type="Proteomes" id="UP000287101"/>
    </source>
</evidence>
<dbReference type="Proteomes" id="UP000287101">
    <property type="component" value="Unassembled WGS sequence"/>
</dbReference>
<reference evidence="4 5" key="1">
    <citation type="submission" date="2017-05" db="EMBL/GenBank/DDBJ databases">
        <title>Vagococcus spp. assemblies.</title>
        <authorList>
            <person name="Gulvik C.A."/>
        </authorList>
    </citation>
    <scope>NUCLEOTIDE SEQUENCE [LARGE SCALE GENOMIC DNA]</scope>
    <source>
        <strain evidence="4 5">CCUG 41755</strain>
    </source>
</reference>
<evidence type="ECO:0000259" key="3">
    <source>
        <dbReference type="Pfam" id="PF05532"/>
    </source>
</evidence>
<dbReference type="AlphaFoldDB" id="A0A430ABD6"/>
<evidence type="ECO:0000313" key="4">
    <source>
        <dbReference type="EMBL" id="RSU04523.1"/>
    </source>
</evidence>
<name>A0A430ABD6_9ENTE</name>
<dbReference type="Pfam" id="PF05532">
    <property type="entry name" value="CsbD"/>
    <property type="match status" value="1"/>
</dbReference>